<reference evidence="1 2" key="1">
    <citation type="submission" date="2017-09" db="EMBL/GenBank/DDBJ databases">
        <title>WGS assembly of Aquilegia coerulea Goldsmith.</title>
        <authorList>
            <person name="Hodges S."/>
            <person name="Kramer E."/>
            <person name="Nordborg M."/>
            <person name="Tomkins J."/>
            <person name="Borevitz J."/>
            <person name="Derieg N."/>
            <person name="Yan J."/>
            <person name="Mihaltcheva S."/>
            <person name="Hayes R.D."/>
            <person name="Rokhsar D."/>
        </authorList>
    </citation>
    <scope>NUCLEOTIDE SEQUENCE [LARGE SCALE GENOMIC DNA]</scope>
    <source>
        <strain evidence="2">cv. Goldsmith</strain>
    </source>
</reference>
<proteinExistence type="predicted"/>
<dbReference type="Proteomes" id="UP000230069">
    <property type="component" value="Unassembled WGS sequence"/>
</dbReference>
<gene>
    <name evidence="1" type="ORF">AQUCO_00400143v1</name>
</gene>
<accession>A0A2G5ETV6</accession>
<protein>
    <submittedName>
        <fullName evidence="1">Uncharacterized protein</fullName>
    </submittedName>
</protein>
<evidence type="ECO:0000313" key="1">
    <source>
        <dbReference type="EMBL" id="PIA59077.1"/>
    </source>
</evidence>
<sequence length="89" mass="10143">MKQKLCDLGNRSGLLPPHLNCIYFFKKILVMENWRSTKIGAGEKEKVETSKIITINPYIQRKEGIDSSVSSISDDMLNPTIISTKLLRF</sequence>
<keyword evidence="2" id="KW-1185">Reference proteome</keyword>
<name>A0A2G5ETV6_AQUCA</name>
<evidence type="ECO:0000313" key="2">
    <source>
        <dbReference type="Proteomes" id="UP000230069"/>
    </source>
</evidence>
<dbReference type="InParanoid" id="A0A2G5ETV6"/>
<dbReference type="EMBL" id="KZ305021">
    <property type="protein sequence ID" value="PIA59077.1"/>
    <property type="molecule type" value="Genomic_DNA"/>
</dbReference>
<dbReference type="AlphaFoldDB" id="A0A2G5ETV6"/>
<organism evidence="1 2">
    <name type="scientific">Aquilegia coerulea</name>
    <name type="common">Rocky mountain columbine</name>
    <dbReference type="NCBI Taxonomy" id="218851"/>
    <lineage>
        <taxon>Eukaryota</taxon>
        <taxon>Viridiplantae</taxon>
        <taxon>Streptophyta</taxon>
        <taxon>Embryophyta</taxon>
        <taxon>Tracheophyta</taxon>
        <taxon>Spermatophyta</taxon>
        <taxon>Magnoliopsida</taxon>
        <taxon>Ranunculales</taxon>
        <taxon>Ranunculaceae</taxon>
        <taxon>Thalictroideae</taxon>
        <taxon>Aquilegia</taxon>
    </lineage>
</organism>